<evidence type="ECO:0000313" key="2">
    <source>
        <dbReference type="Proteomes" id="UP000187209"/>
    </source>
</evidence>
<dbReference type="EMBL" id="MPUH01000301">
    <property type="protein sequence ID" value="OMJ83517.1"/>
    <property type="molecule type" value="Genomic_DNA"/>
</dbReference>
<proteinExistence type="predicted"/>
<comment type="caution">
    <text evidence="1">The sequence shown here is derived from an EMBL/GenBank/DDBJ whole genome shotgun (WGS) entry which is preliminary data.</text>
</comment>
<sequence>MNENLLQYQYYLEARIPSAMKFHKFKRQNYYKKSKVETPEPLKIEKFKLFPTPFSRTKSSNKKPHKISSELKEISDSKLLSESFNNFLATHALTTLSPVELINHYRLDTPVKTPKKGIPKLPEIEILPINMKNSYEVPEISISDIGKVEEELFQMCKKIKRPQITTLNDQNSIDFKIVGNMLSLPNRRQINSKDQHRQISTKAKFNKITDVRLKSPDIRINSIDTLISVINPLRVI</sequence>
<organism evidence="1 2">
    <name type="scientific">Stentor coeruleus</name>
    <dbReference type="NCBI Taxonomy" id="5963"/>
    <lineage>
        <taxon>Eukaryota</taxon>
        <taxon>Sar</taxon>
        <taxon>Alveolata</taxon>
        <taxon>Ciliophora</taxon>
        <taxon>Postciliodesmatophora</taxon>
        <taxon>Heterotrichea</taxon>
        <taxon>Heterotrichida</taxon>
        <taxon>Stentoridae</taxon>
        <taxon>Stentor</taxon>
    </lineage>
</organism>
<dbReference type="AlphaFoldDB" id="A0A1R2C3E0"/>
<reference evidence="1 2" key="1">
    <citation type="submission" date="2016-11" db="EMBL/GenBank/DDBJ databases">
        <title>The macronuclear genome of Stentor coeruleus: a giant cell with tiny introns.</title>
        <authorList>
            <person name="Slabodnick M."/>
            <person name="Ruby J.G."/>
            <person name="Reiff S.B."/>
            <person name="Swart E.C."/>
            <person name="Gosai S."/>
            <person name="Prabakaran S."/>
            <person name="Witkowska E."/>
            <person name="Larue G.E."/>
            <person name="Fisher S."/>
            <person name="Freeman R.M."/>
            <person name="Gunawardena J."/>
            <person name="Chu W."/>
            <person name="Stover N.A."/>
            <person name="Gregory B.D."/>
            <person name="Nowacki M."/>
            <person name="Derisi J."/>
            <person name="Roy S.W."/>
            <person name="Marshall W.F."/>
            <person name="Sood P."/>
        </authorList>
    </citation>
    <scope>NUCLEOTIDE SEQUENCE [LARGE SCALE GENOMIC DNA]</scope>
    <source>
        <strain evidence="1">WM001</strain>
    </source>
</reference>
<protein>
    <submittedName>
        <fullName evidence="1">Uncharacterized protein</fullName>
    </submittedName>
</protein>
<dbReference type="Proteomes" id="UP000187209">
    <property type="component" value="Unassembled WGS sequence"/>
</dbReference>
<gene>
    <name evidence="1" type="ORF">SteCoe_15549</name>
</gene>
<name>A0A1R2C3E0_9CILI</name>
<accession>A0A1R2C3E0</accession>
<evidence type="ECO:0000313" key="1">
    <source>
        <dbReference type="EMBL" id="OMJ83517.1"/>
    </source>
</evidence>
<keyword evidence="2" id="KW-1185">Reference proteome</keyword>